<name>Q2PFT3_MACFA</name>
<protein>
    <submittedName>
        <fullName evidence="1">Uncharacterized protein</fullName>
    </submittedName>
</protein>
<proteinExistence type="evidence at transcript level"/>
<organism evidence="1">
    <name type="scientific">Macaca fascicularis</name>
    <name type="common">Crab-eating macaque</name>
    <name type="synonym">Cynomolgus monkey</name>
    <dbReference type="NCBI Taxonomy" id="9541"/>
    <lineage>
        <taxon>Eukaryota</taxon>
        <taxon>Metazoa</taxon>
        <taxon>Chordata</taxon>
        <taxon>Craniata</taxon>
        <taxon>Vertebrata</taxon>
        <taxon>Euteleostomi</taxon>
        <taxon>Mammalia</taxon>
        <taxon>Eutheria</taxon>
        <taxon>Euarchontoglires</taxon>
        <taxon>Primates</taxon>
        <taxon>Haplorrhini</taxon>
        <taxon>Catarrhini</taxon>
        <taxon>Cercopithecidae</taxon>
        <taxon>Cercopithecinae</taxon>
        <taxon>Macaca</taxon>
    </lineage>
</organism>
<dbReference type="EMBL" id="AB220504">
    <property type="protein sequence ID" value="BAE73037.1"/>
    <property type="molecule type" value="mRNA"/>
</dbReference>
<dbReference type="AlphaFoldDB" id="Q2PFT3"/>
<sequence>MTMERVFLFPYIMEAGVSFSKLLQIVENTTFCDIIVHFSKSRQNSSW</sequence>
<reference evidence="1" key="1">
    <citation type="submission" date="2005-07" db="EMBL/GenBank/DDBJ databases">
        <title>Analysis of gene expression in cynomolgus monkey tissues by macaque cDNA oligo-chips.</title>
        <authorList>
            <person name="Kobayashi M."/>
            <person name="Tanuma R."/>
            <person name="Hirata M."/>
            <person name="Osada N."/>
            <person name="Kusuda J."/>
            <person name="Sugano S."/>
            <person name="Hashimoto K."/>
        </authorList>
    </citation>
    <scope>NUCLEOTIDE SEQUENCE</scope>
    <source>
        <tissue evidence="1">Brain parietal lobe</tissue>
    </source>
</reference>
<evidence type="ECO:0000313" key="1">
    <source>
        <dbReference type="EMBL" id="BAE73037.1"/>
    </source>
</evidence>
<accession>Q2PFT3</accession>